<dbReference type="Proteomes" id="UP000246085">
    <property type="component" value="Chromosome BRAD3257"/>
</dbReference>
<proteinExistence type="predicted"/>
<dbReference type="EMBL" id="LS398110">
    <property type="protein sequence ID" value="SPP93455.1"/>
    <property type="molecule type" value="Genomic_DNA"/>
</dbReference>
<gene>
    <name evidence="1" type="ORF">BRAD3257_2380</name>
</gene>
<protein>
    <submittedName>
        <fullName evidence="1">Uncharacterized protein</fullName>
    </submittedName>
</protein>
<name>A0A2U3PWD0_9BRAD</name>
<evidence type="ECO:0000313" key="1">
    <source>
        <dbReference type="EMBL" id="SPP93455.1"/>
    </source>
</evidence>
<dbReference type="KEGG" id="bvz:BRAD3257_2380"/>
<organism evidence="1 2">
    <name type="scientific">Bradyrhizobium vignae</name>
    <dbReference type="NCBI Taxonomy" id="1549949"/>
    <lineage>
        <taxon>Bacteria</taxon>
        <taxon>Pseudomonadati</taxon>
        <taxon>Pseudomonadota</taxon>
        <taxon>Alphaproteobacteria</taxon>
        <taxon>Hyphomicrobiales</taxon>
        <taxon>Nitrobacteraceae</taxon>
        <taxon>Bradyrhizobium</taxon>
    </lineage>
</organism>
<sequence>MRAVPPAREHDTVVPLDPAAVVISPYLPDVLALSDRILVANRGKIVEEIKATEAPEQQIMYAAVHEGLA</sequence>
<dbReference type="AlphaFoldDB" id="A0A2U3PWD0"/>
<evidence type="ECO:0000313" key="2">
    <source>
        <dbReference type="Proteomes" id="UP000246085"/>
    </source>
</evidence>
<accession>A0A2U3PWD0</accession>
<reference evidence="1 2" key="1">
    <citation type="submission" date="2018-03" db="EMBL/GenBank/DDBJ databases">
        <authorList>
            <person name="Gully D."/>
        </authorList>
    </citation>
    <scope>NUCLEOTIDE SEQUENCE [LARGE SCALE GENOMIC DNA]</scope>
    <source>
        <strain evidence="1">ORS3257</strain>
    </source>
</reference>